<dbReference type="HOGENOM" id="CLU_1568133_0_0_3"/>
<dbReference type="Proteomes" id="UP000008204">
    <property type="component" value="Chromosome"/>
</dbReference>
<proteinExistence type="predicted"/>
<organism evidence="1 2">
    <name type="scientific">Rippkaea orientalis (strain PCC 8801 / RF-1)</name>
    <name type="common">Cyanothece sp. (strain PCC 8801)</name>
    <dbReference type="NCBI Taxonomy" id="41431"/>
    <lineage>
        <taxon>Bacteria</taxon>
        <taxon>Bacillati</taxon>
        <taxon>Cyanobacteriota</taxon>
        <taxon>Cyanophyceae</taxon>
        <taxon>Oscillatoriophycideae</taxon>
        <taxon>Chroococcales</taxon>
        <taxon>Aphanothecaceae</taxon>
        <taxon>Rippkaea</taxon>
        <taxon>Rippkaea orientalis</taxon>
    </lineage>
</organism>
<dbReference type="RefSeq" id="WP_012594293.1">
    <property type="nucleotide sequence ID" value="NC_011726.1"/>
</dbReference>
<gene>
    <name evidence="1" type="ordered locus">PCC8801_0941</name>
</gene>
<name>B7JZS5_RIPO1</name>
<evidence type="ECO:0000313" key="2">
    <source>
        <dbReference type="Proteomes" id="UP000008204"/>
    </source>
</evidence>
<dbReference type="OrthoDB" id="583535at2"/>
<dbReference type="AlphaFoldDB" id="B7JZS5"/>
<sequence>MNYLARIFLGTSLVLGTVLVASTEVQSINLYNDYDEEALTQLTDGEALAKAKEFSHETYKPVRITPRRQVTSAKMKDFVSPGQYAVFIGCDEECSNVKIKVTDSSGKELASAKGTQSAYIVLKEDAFGGQPYKIETEVKCNTSGKSSGVDANERKVEACYAYSSIWRKTS</sequence>
<accession>B7JZS5</accession>
<dbReference type="KEGG" id="cyp:PCC8801_0941"/>
<reference evidence="2" key="1">
    <citation type="journal article" date="2011" name="MBio">
        <title>Novel metabolic attributes of the genus Cyanothece, comprising a group of unicellular nitrogen-fixing Cyanobacteria.</title>
        <authorList>
            <person name="Bandyopadhyay A."/>
            <person name="Elvitigala T."/>
            <person name="Welsh E."/>
            <person name="Stockel J."/>
            <person name="Liberton M."/>
            <person name="Min H."/>
            <person name="Sherman L.A."/>
            <person name="Pakrasi H.B."/>
        </authorList>
    </citation>
    <scope>NUCLEOTIDE SEQUENCE [LARGE SCALE GENOMIC DNA]</scope>
    <source>
        <strain evidence="2">PCC 8801</strain>
    </source>
</reference>
<dbReference type="EMBL" id="CP001287">
    <property type="protein sequence ID" value="ACK65018.1"/>
    <property type="molecule type" value="Genomic_DNA"/>
</dbReference>
<keyword evidence="2" id="KW-1185">Reference proteome</keyword>
<evidence type="ECO:0000313" key="1">
    <source>
        <dbReference type="EMBL" id="ACK65018.1"/>
    </source>
</evidence>
<protein>
    <submittedName>
        <fullName evidence="1">Uncharacterized protein</fullName>
    </submittedName>
</protein>